<reference evidence="2 3" key="1">
    <citation type="submission" date="2019-12" db="EMBL/GenBank/DDBJ databases">
        <authorList>
            <person name="Floudas D."/>
            <person name="Bentzer J."/>
            <person name="Ahren D."/>
            <person name="Johansson T."/>
            <person name="Persson P."/>
            <person name="Tunlid A."/>
        </authorList>
    </citation>
    <scope>NUCLEOTIDE SEQUENCE [LARGE SCALE GENOMIC DNA]</scope>
    <source>
        <strain evidence="2 3">CBS 102.39</strain>
    </source>
</reference>
<dbReference type="InterPro" id="IPR017975">
    <property type="entry name" value="Tubulin_CS"/>
</dbReference>
<keyword evidence="3" id="KW-1185">Reference proteome</keyword>
<feature type="region of interest" description="Disordered" evidence="1">
    <location>
        <begin position="93"/>
        <end position="124"/>
    </location>
</feature>
<accession>A0A8H4R5M6</accession>
<feature type="compositionally biased region" description="Low complexity" evidence="1">
    <location>
        <begin position="1"/>
        <end position="17"/>
    </location>
</feature>
<name>A0A8H4R5M6_9AGAR</name>
<sequence>MNNTTATNNAAAHTGHGPDPVTSGHAGSSVGNRVKGAFEVLHGAGESIRGTAMGALDTMGHEGLTKNDEIARQGRLEMERGLANLKGSKAVSQTGYGTTGTGTESTAGAYGSHTQPSTTTGGYTGGAGAGLNDSHGLSGGTGAGMGHGIAGSDHTTYPSHHRDDAVANVPTPELRDAQAQYQHQQENRPGAALGTGGSAVPHTTDSSAKYDQHQQTGFGGGVDQFGKEAGYAAGGNVRSTGAPGMLN</sequence>
<dbReference type="PROSITE" id="PS00227">
    <property type="entry name" value="TUBULIN"/>
    <property type="match status" value="1"/>
</dbReference>
<gene>
    <name evidence="2" type="ORF">D9613_001335</name>
</gene>
<evidence type="ECO:0000313" key="2">
    <source>
        <dbReference type="EMBL" id="KAF4623191.1"/>
    </source>
</evidence>
<protein>
    <submittedName>
        <fullName evidence="2">Uncharacterized protein</fullName>
    </submittedName>
</protein>
<evidence type="ECO:0000313" key="3">
    <source>
        <dbReference type="Proteomes" id="UP000521872"/>
    </source>
</evidence>
<dbReference type="Proteomes" id="UP000521872">
    <property type="component" value="Unassembled WGS sequence"/>
</dbReference>
<dbReference type="GO" id="GO:0005874">
    <property type="term" value="C:microtubule"/>
    <property type="evidence" value="ECO:0007669"/>
    <property type="project" value="InterPro"/>
</dbReference>
<dbReference type="GO" id="GO:0007017">
    <property type="term" value="P:microtubule-based process"/>
    <property type="evidence" value="ECO:0007669"/>
    <property type="project" value="InterPro"/>
</dbReference>
<dbReference type="GO" id="GO:0005525">
    <property type="term" value="F:GTP binding"/>
    <property type="evidence" value="ECO:0007669"/>
    <property type="project" value="InterPro"/>
</dbReference>
<dbReference type="AlphaFoldDB" id="A0A8H4R5M6"/>
<comment type="caution">
    <text evidence="2">The sequence shown here is derived from an EMBL/GenBank/DDBJ whole genome shotgun (WGS) entry which is preliminary data.</text>
</comment>
<feature type="region of interest" description="Disordered" evidence="1">
    <location>
        <begin position="145"/>
        <end position="222"/>
    </location>
</feature>
<proteinExistence type="predicted"/>
<feature type="compositionally biased region" description="Low complexity" evidence="1">
    <location>
        <begin position="101"/>
        <end position="112"/>
    </location>
</feature>
<feature type="compositionally biased region" description="Polar residues" evidence="1">
    <location>
        <begin position="201"/>
        <end position="216"/>
    </location>
</feature>
<dbReference type="EMBL" id="JAACJL010000001">
    <property type="protein sequence ID" value="KAF4623191.1"/>
    <property type="molecule type" value="Genomic_DNA"/>
</dbReference>
<feature type="region of interest" description="Disordered" evidence="1">
    <location>
        <begin position="1"/>
        <end position="30"/>
    </location>
</feature>
<evidence type="ECO:0000256" key="1">
    <source>
        <dbReference type="SAM" id="MobiDB-lite"/>
    </source>
</evidence>
<organism evidence="2 3">
    <name type="scientific">Agrocybe pediades</name>
    <dbReference type="NCBI Taxonomy" id="84607"/>
    <lineage>
        <taxon>Eukaryota</taxon>
        <taxon>Fungi</taxon>
        <taxon>Dikarya</taxon>
        <taxon>Basidiomycota</taxon>
        <taxon>Agaricomycotina</taxon>
        <taxon>Agaricomycetes</taxon>
        <taxon>Agaricomycetidae</taxon>
        <taxon>Agaricales</taxon>
        <taxon>Agaricineae</taxon>
        <taxon>Strophariaceae</taxon>
        <taxon>Agrocybe</taxon>
    </lineage>
</organism>